<dbReference type="Pfam" id="PF01042">
    <property type="entry name" value="Ribonuc_L-PSP"/>
    <property type="match status" value="1"/>
</dbReference>
<accession>A0ABV7JB09</accession>
<dbReference type="RefSeq" id="WP_077411569.1">
    <property type="nucleotide sequence ID" value="NZ_JBHRTS010000007.1"/>
</dbReference>
<gene>
    <name evidence="1" type="ORF">ACFODZ_13855</name>
</gene>
<keyword evidence="2" id="KW-1185">Reference proteome</keyword>
<evidence type="ECO:0000313" key="2">
    <source>
        <dbReference type="Proteomes" id="UP001595533"/>
    </source>
</evidence>
<dbReference type="PANTHER" id="PTHR43857:SF1">
    <property type="entry name" value="YJGH FAMILY PROTEIN"/>
    <property type="match status" value="1"/>
</dbReference>
<dbReference type="EMBL" id="JBHRTS010000007">
    <property type="protein sequence ID" value="MFC3195333.1"/>
    <property type="molecule type" value="Genomic_DNA"/>
</dbReference>
<comment type="caution">
    <text evidence="1">The sequence shown here is derived from an EMBL/GenBank/DDBJ whole genome shotgun (WGS) entry which is preliminary data.</text>
</comment>
<organism evidence="1 2">
    <name type="scientific">Marinicella sediminis</name>
    <dbReference type="NCBI Taxonomy" id="1792834"/>
    <lineage>
        <taxon>Bacteria</taxon>
        <taxon>Pseudomonadati</taxon>
        <taxon>Pseudomonadota</taxon>
        <taxon>Gammaproteobacteria</taxon>
        <taxon>Lysobacterales</taxon>
        <taxon>Marinicellaceae</taxon>
        <taxon>Marinicella</taxon>
    </lineage>
</organism>
<dbReference type="CDD" id="cd00448">
    <property type="entry name" value="YjgF_YER057c_UK114_family"/>
    <property type="match status" value="1"/>
</dbReference>
<name>A0ABV7JB09_9GAMM</name>
<dbReference type="SUPFAM" id="SSF55298">
    <property type="entry name" value="YjgF-like"/>
    <property type="match status" value="1"/>
</dbReference>
<keyword evidence="1" id="KW-0378">Hydrolase</keyword>
<evidence type="ECO:0000313" key="1">
    <source>
        <dbReference type="EMBL" id="MFC3195333.1"/>
    </source>
</evidence>
<dbReference type="InterPro" id="IPR035959">
    <property type="entry name" value="RutC-like_sf"/>
</dbReference>
<proteinExistence type="predicted"/>
<dbReference type="Proteomes" id="UP001595533">
    <property type="component" value="Unassembled WGS sequence"/>
</dbReference>
<protein>
    <submittedName>
        <fullName evidence="1">RidA family protein</fullName>
        <ecNumber evidence="1">3.5.-.-</ecNumber>
    </submittedName>
</protein>
<sequence>MNEQETAAGLPQTPGYQYARQVGQQLFVSGQVPNDGDGTIVGVGDPAVQAEQCLLNLQKLLSIHDFTTKHIQQLVIHVVGERSNLTRAWEVVEAYFSGQVPPATLLGVPVLGYADQLVEIDATIIKP</sequence>
<dbReference type="PANTHER" id="PTHR43857">
    <property type="entry name" value="BLR7761 PROTEIN"/>
    <property type="match status" value="1"/>
</dbReference>
<reference evidence="2" key="1">
    <citation type="journal article" date="2019" name="Int. J. Syst. Evol. Microbiol.">
        <title>The Global Catalogue of Microorganisms (GCM) 10K type strain sequencing project: providing services to taxonomists for standard genome sequencing and annotation.</title>
        <authorList>
            <consortium name="The Broad Institute Genomics Platform"/>
            <consortium name="The Broad Institute Genome Sequencing Center for Infectious Disease"/>
            <person name="Wu L."/>
            <person name="Ma J."/>
        </authorList>
    </citation>
    <scope>NUCLEOTIDE SEQUENCE [LARGE SCALE GENOMIC DNA]</scope>
    <source>
        <strain evidence="2">KCTC 42953</strain>
    </source>
</reference>
<dbReference type="InterPro" id="IPR006175">
    <property type="entry name" value="YjgF/YER057c/UK114"/>
</dbReference>
<dbReference type="EC" id="3.5.-.-" evidence="1"/>
<dbReference type="Gene3D" id="3.30.1330.40">
    <property type="entry name" value="RutC-like"/>
    <property type="match status" value="1"/>
</dbReference>
<dbReference type="GO" id="GO:0016787">
    <property type="term" value="F:hydrolase activity"/>
    <property type="evidence" value="ECO:0007669"/>
    <property type="project" value="UniProtKB-KW"/>
</dbReference>